<evidence type="ECO:0000256" key="2">
    <source>
        <dbReference type="ARBA" id="ARBA00004718"/>
    </source>
</evidence>
<evidence type="ECO:0000256" key="5">
    <source>
        <dbReference type="ARBA" id="ARBA00022679"/>
    </source>
</evidence>
<dbReference type="CDD" id="cd16651">
    <property type="entry name" value="SPL-RING_NSE2"/>
    <property type="match status" value="1"/>
</dbReference>
<keyword evidence="10" id="KW-0697">Rotamase</keyword>
<dbReference type="STRING" id="655863.F0XMD3"/>
<keyword evidence="7 12" id="KW-0863">Zinc-finger</keyword>
<evidence type="ECO:0000256" key="13">
    <source>
        <dbReference type="SAM" id="MobiDB-lite"/>
    </source>
</evidence>
<dbReference type="InParanoid" id="F0XMD3"/>
<keyword evidence="16" id="KW-1185">Reference proteome</keyword>
<sequence length="448" mass="50726">MLNRRRLLVQPNRRRRAADGSSDSLQPPIPPPELDDLPLYEPPTLPLDDAAVRSMAELANNRALMRMYDAQLKKSAEYLREAVGSINDLYTERKSELQRISDRRHERGADQPSKIETEVIKSVDKLATDVPPMTVDIERCARLVIDMQAELEDEREALMWTNEQVCARQQEDRQRARLQEQRQNQRQERLAAAIQRRAAGAASGLKGEWEDEEGGSQPLEEDEDDIDTQDEKSCPTAVTDVLRQARKNRAAEYAQMDAFRRYGLNNDYVTFKQIWHEAIHPDGDAFLPDASAWFDADGQPVEYGPDGVVGAGGDDDDDLIVAREVISFKCPLMLRTMVDPYKSRLCSHTFEKQGIMEYLQQGSKKCPQTGCDKTLSKDDLVPDNVMRRRIERAEQIAQRNEADATSDVEAEEVNGGDAADDDSEAGDPSVVEGHAREVKRERFARLQR</sequence>
<feature type="compositionally biased region" description="Basic and acidic residues" evidence="13">
    <location>
        <begin position="433"/>
        <end position="448"/>
    </location>
</feature>
<evidence type="ECO:0000256" key="6">
    <source>
        <dbReference type="ARBA" id="ARBA00022723"/>
    </source>
</evidence>
<dbReference type="RefSeq" id="XP_014170544.1">
    <property type="nucleotide sequence ID" value="XM_014315069.1"/>
</dbReference>
<dbReference type="GO" id="GO:0008270">
    <property type="term" value="F:zinc ion binding"/>
    <property type="evidence" value="ECO:0007669"/>
    <property type="project" value="UniProtKB-KW"/>
</dbReference>
<dbReference type="Pfam" id="PF11789">
    <property type="entry name" value="zf-Nse"/>
    <property type="match status" value="1"/>
</dbReference>
<feature type="compositionally biased region" description="Acidic residues" evidence="13">
    <location>
        <begin position="209"/>
        <end position="228"/>
    </location>
</feature>
<dbReference type="SMART" id="SM00504">
    <property type="entry name" value="Ubox"/>
    <property type="match status" value="1"/>
</dbReference>
<feature type="compositionally biased region" description="Low complexity" evidence="13">
    <location>
        <begin position="190"/>
        <end position="202"/>
    </location>
</feature>
<evidence type="ECO:0000256" key="10">
    <source>
        <dbReference type="ARBA" id="ARBA00023110"/>
    </source>
</evidence>
<evidence type="ECO:0000256" key="3">
    <source>
        <dbReference type="ARBA" id="ARBA00008212"/>
    </source>
</evidence>
<proteinExistence type="inferred from homology"/>
<feature type="domain" description="SP-RING-type" evidence="14">
    <location>
        <begin position="315"/>
        <end position="395"/>
    </location>
</feature>
<keyword evidence="8" id="KW-0833">Ubl conjugation pathway</keyword>
<dbReference type="AlphaFoldDB" id="F0XMD3"/>
<dbReference type="GeneID" id="25979390"/>
<evidence type="ECO:0000256" key="11">
    <source>
        <dbReference type="ARBA" id="ARBA00023242"/>
    </source>
</evidence>
<dbReference type="InterPro" id="IPR003613">
    <property type="entry name" value="Ubox_domain"/>
</dbReference>
<dbReference type="GO" id="GO:0016925">
    <property type="term" value="P:protein sumoylation"/>
    <property type="evidence" value="ECO:0007669"/>
    <property type="project" value="UniProtKB-UniPathway"/>
</dbReference>
<feature type="region of interest" description="Disordered" evidence="13">
    <location>
        <begin position="395"/>
        <end position="448"/>
    </location>
</feature>
<dbReference type="EMBL" id="GL629794">
    <property type="protein sequence ID" value="EFX01062.1"/>
    <property type="molecule type" value="Genomic_DNA"/>
</dbReference>
<feature type="region of interest" description="Disordered" evidence="13">
    <location>
        <begin position="176"/>
        <end position="234"/>
    </location>
</feature>
<feature type="compositionally biased region" description="Acidic residues" evidence="13">
    <location>
        <begin position="404"/>
        <end position="425"/>
    </location>
</feature>
<dbReference type="SUPFAM" id="SSF57850">
    <property type="entry name" value="RING/U-box"/>
    <property type="match status" value="1"/>
</dbReference>
<dbReference type="GO" id="GO:0016567">
    <property type="term" value="P:protein ubiquitination"/>
    <property type="evidence" value="ECO:0007669"/>
    <property type="project" value="InterPro"/>
</dbReference>
<evidence type="ECO:0000256" key="1">
    <source>
        <dbReference type="ARBA" id="ARBA00004123"/>
    </source>
</evidence>
<dbReference type="Proteomes" id="UP000007796">
    <property type="component" value="Unassembled WGS sequence"/>
</dbReference>
<dbReference type="GO" id="GO:0005634">
    <property type="term" value="C:nucleus"/>
    <property type="evidence" value="ECO:0007669"/>
    <property type="project" value="UniProtKB-SubCell"/>
</dbReference>
<dbReference type="PANTHER" id="PTHR21330:SF1">
    <property type="entry name" value="E3 SUMO-PROTEIN LIGASE NSE2"/>
    <property type="match status" value="1"/>
</dbReference>
<organism evidence="16">
    <name type="scientific">Grosmannia clavigera (strain kw1407 / UAMH 11150)</name>
    <name type="common">Blue stain fungus</name>
    <name type="synonym">Graphiocladiella clavigera</name>
    <dbReference type="NCBI Taxonomy" id="655863"/>
    <lineage>
        <taxon>Eukaryota</taxon>
        <taxon>Fungi</taxon>
        <taxon>Dikarya</taxon>
        <taxon>Ascomycota</taxon>
        <taxon>Pezizomycotina</taxon>
        <taxon>Sordariomycetes</taxon>
        <taxon>Sordariomycetidae</taxon>
        <taxon>Ophiostomatales</taxon>
        <taxon>Ophiostomataceae</taxon>
        <taxon>Leptographium</taxon>
    </lineage>
</organism>
<dbReference type="GO" id="GO:0000724">
    <property type="term" value="P:double-strand break repair via homologous recombination"/>
    <property type="evidence" value="ECO:0007669"/>
    <property type="project" value="InterPro"/>
</dbReference>
<feature type="compositionally biased region" description="Basic and acidic residues" evidence="13">
    <location>
        <begin position="176"/>
        <end position="189"/>
    </location>
</feature>
<name>F0XMD3_GROCL</name>
<comment type="similarity">
    <text evidence="3">Belongs to the NSE2 family.</text>
</comment>
<keyword evidence="10" id="KW-0413">Isomerase</keyword>
<dbReference type="PROSITE" id="PS51044">
    <property type="entry name" value="ZF_SP_RING"/>
    <property type="match status" value="1"/>
</dbReference>
<feature type="region of interest" description="Disordered" evidence="13">
    <location>
        <begin position="12"/>
        <end position="40"/>
    </location>
</feature>
<comment type="pathway">
    <text evidence="2">Protein modification; protein sumoylation.</text>
</comment>
<dbReference type="OrthoDB" id="26899at2759"/>
<dbReference type="eggNOG" id="KOG2979">
    <property type="taxonomic scope" value="Eukaryota"/>
</dbReference>
<evidence type="ECO:0000256" key="7">
    <source>
        <dbReference type="ARBA" id="ARBA00022771"/>
    </source>
</evidence>
<evidence type="ECO:0000313" key="15">
    <source>
        <dbReference type="EMBL" id="EFX01062.1"/>
    </source>
</evidence>
<evidence type="ECO:0000259" key="14">
    <source>
        <dbReference type="PROSITE" id="PS51044"/>
    </source>
</evidence>
<dbReference type="EC" id="5.2.1.8" evidence="4"/>
<dbReference type="PANTHER" id="PTHR21330">
    <property type="entry name" value="E3 SUMO-PROTEIN LIGASE NSE2"/>
    <property type="match status" value="1"/>
</dbReference>
<evidence type="ECO:0000256" key="9">
    <source>
        <dbReference type="ARBA" id="ARBA00022833"/>
    </source>
</evidence>
<accession>F0XMD3</accession>
<dbReference type="Gene3D" id="3.30.40.10">
    <property type="entry name" value="Zinc/RING finger domain, C3HC4 (zinc finger)"/>
    <property type="match status" value="1"/>
</dbReference>
<gene>
    <name evidence="15" type="ORF">CMQ_6004</name>
</gene>
<dbReference type="GO" id="GO:0030915">
    <property type="term" value="C:Smc5-Smc6 complex"/>
    <property type="evidence" value="ECO:0007669"/>
    <property type="project" value="InterPro"/>
</dbReference>
<dbReference type="UniPathway" id="UPA00886"/>
<evidence type="ECO:0000256" key="12">
    <source>
        <dbReference type="PROSITE-ProRule" id="PRU00452"/>
    </source>
</evidence>
<dbReference type="GO" id="GO:0003755">
    <property type="term" value="F:peptidyl-prolyl cis-trans isomerase activity"/>
    <property type="evidence" value="ECO:0007669"/>
    <property type="project" value="UniProtKB-KW"/>
</dbReference>
<dbReference type="GO" id="GO:0061665">
    <property type="term" value="F:SUMO ligase activity"/>
    <property type="evidence" value="ECO:0007669"/>
    <property type="project" value="TreeGrafter"/>
</dbReference>
<keyword evidence="5" id="KW-0808">Transferase</keyword>
<protein>
    <recommendedName>
        <fullName evidence="4">peptidylprolyl isomerase</fullName>
        <ecNumber evidence="4">5.2.1.8</ecNumber>
    </recommendedName>
</protein>
<dbReference type="InterPro" id="IPR013083">
    <property type="entry name" value="Znf_RING/FYVE/PHD"/>
</dbReference>
<evidence type="ECO:0000256" key="4">
    <source>
        <dbReference type="ARBA" id="ARBA00013194"/>
    </source>
</evidence>
<reference evidence="15 16" key="1">
    <citation type="journal article" date="2011" name="Proc. Natl. Acad. Sci. U.S.A.">
        <title>Genome and transcriptome analyses of the mountain pine beetle-fungal symbiont Grosmannia clavigera, a lodgepole pine pathogen.</title>
        <authorList>
            <person name="DiGuistini S."/>
            <person name="Wang Y."/>
            <person name="Liao N.Y."/>
            <person name="Taylor G."/>
            <person name="Tanguay P."/>
            <person name="Feau N."/>
            <person name="Henrissat B."/>
            <person name="Chan S.K."/>
            <person name="Hesse-Orce U."/>
            <person name="Alamouti S.M."/>
            <person name="Tsui C.K.M."/>
            <person name="Docking R.T."/>
            <person name="Levasseur A."/>
            <person name="Haridas S."/>
            <person name="Robertson G."/>
            <person name="Birol I."/>
            <person name="Holt R.A."/>
            <person name="Marra M.A."/>
            <person name="Hamelin R.C."/>
            <person name="Hirst M."/>
            <person name="Jones S.J.M."/>
            <person name="Bohlmann J."/>
            <person name="Breuil C."/>
        </authorList>
    </citation>
    <scope>NUCLEOTIDE SEQUENCE [LARGE SCALE GENOMIC DNA]</scope>
    <source>
        <strain evidence="16">kw1407 / UAMH 11150</strain>
    </source>
</reference>
<keyword evidence="9" id="KW-0862">Zinc</keyword>
<keyword evidence="11" id="KW-0539">Nucleus</keyword>
<evidence type="ECO:0000313" key="16">
    <source>
        <dbReference type="Proteomes" id="UP000007796"/>
    </source>
</evidence>
<evidence type="ECO:0000256" key="8">
    <source>
        <dbReference type="ARBA" id="ARBA00022786"/>
    </source>
</evidence>
<dbReference type="GO" id="GO:0004842">
    <property type="term" value="F:ubiquitin-protein transferase activity"/>
    <property type="evidence" value="ECO:0007669"/>
    <property type="project" value="InterPro"/>
</dbReference>
<dbReference type="HOGENOM" id="CLU_028753_0_0_1"/>
<comment type="subcellular location">
    <subcellularLocation>
        <location evidence="1">Nucleus</location>
    </subcellularLocation>
</comment>
<keyword evidence="6" id="KW-0479">Metal-binding</keyword>
<dbReference type="InterPro" id="IPR026846">
    <property type="entry name" value="Nse2(Mms21)"/>
</dbReference>
<dbReference type="InterPro" id="IPR004181">
    <property type="entry name" value="Znf_MIZ"/>
</dbReference>